<protein>
    <submittedName>
        <fullName evidence="2">Uncharacterized protein</fullName>
    </submittedName>
</protein>
<feature type="region of interest" description="Disordered" evidence="1">
    <location>
        <begin position="79"/>
        <end position="112"/>
    </location>
</feature>
<evidence type="ECO:0000256" key="1">
    <source>
        <dbReference type="SAM" id="MobiDB-lite"/>
    </source>
</evidence>
<evidence type="ECO:0000313" key="2">
    <source>
        <dbReference type="EMBL" id="KAK2098192.1"/>
    </source>
</evidence>
<feature type="region of interest" description="Disordered" evidence="1">
    <location>
        <begin position="1"/>
        <end position="31"/>
    </location>
</feature>
<sequence length="145" mass="15637">MNSTFELTGNIGSGNGGEEDRGKAGSRESGFEKKKQFLRLFFKSLRSPSAAPDHKLDSGQQALLGFVLIRAKAKPGDCRGSCSHHGQLGRNTETTDQGPPRTTPVPGNSRVLPEPHLYLATGQTISGEAWGYSDNRVRTLRPALC</sequence>
<accession>A0ABQ9UM84</accession>
<dbReference type="EMBL" id="JASSZA010000011">
    <property type="protein sequence ID" value="KAK2098192.1"/>
    <property type="molecule type" value="Genomic_DNA"/>
</dbReference>
<keyword evidence="3" id="KW-1185">Reference proteome</keyword>
<dbReference type="Proteomes" id="UP001266305">
    <property type="component" value="Unassembled WGS sequence"/>
</dbReference>
<name>A0ABQ9UM84_SAGOE</name>
<feature type="compositionally biased region" description="Basic and acidic residues" evidence="1">
    <location>
        <begin position="18"/>
        <end position="31"/>
    </location>
</feature>
<evidence type="ECO:0000313" key="3">
    <source>
        <dbReference type="Proteomes" id="UP001266305"/>
    </source>
</evidence>
<proteinExistence type="predicted"/>
<gene>
    <name evidence="2" type="ORF">P7K49_023643</name>
</gene>
<comment type="caution">
    <text evidence="2">The sequence shown here is derived from an EMBL/GenBank/DDBJ whole genome shotgun (WGS) entry which is preliminary data.</text>
</comment>
<organism evidence="2 3">
    <name type="scientific">Saguinus oedipus</name>
    <name type="common">Cotton-top tamarin</name>
    <name type="synonym">Oedipomidas oedipus</name>
    <dbReference type="NCBI Taxonomy" id="9490"/>
    <lineage>
        <taxon>Eukaryota</taxon>
        <taxon>Metazoa</taxon>
        <taxon>Chordata</taxon>
        <taxon>Craniata</taxon>
        <taxon>Vertebrata</taxon>
        <taxon>Euteleostomi</taxon>
        <taxon>Mammalia</taxon>
        <taxon>Eutheria</taxon>
        <taxon>Euarchontoglires</taxon>
        <taxon>Primates</taxon>
        <taxon>Haplorrhini</taxon>
        <taxon>Platyrrhini</taxon>
        <taxon>Cebidae</taxon>
        <taxon>Callitrichinae</taxon>
        <taxon>Saguinus</taxon>
    </lineage>
</organism>
<reference evidence="2 3" key="1">
    <citation type="submission" date="2023-05" db="EMBL/GenBank/DDBJ databases">
        <title>B98-5 Cell Line De Novo Hybrid Assembly: An Optical Mapping Approach.</title>
        <authorList>
            <person name="Kananen K."/>
            <person name="Auerbach J.A."/>
            <person name="Kautto E."/>
            <person name="Blachly J.S."/>
        </authorList>
    </citation>
    <scope>NUCLEOTIDE SEQUENCE [LARGE SCALE GENOMIC DNA]</scope>
    <source>
        <strain evidence="2">B95-8</strain>
        <tissue evidence="2">Cell line</tissue>
    </source>
</reference>